<reference evidence="8" key="2">
    <citation type="submission" date="2022-01" db="EMBL/GenBank/DDBJ databases">
        <authorList>
            <person name="Zivanovic Y."/>
            <person name="Moreira D."/>
            <person name="Lopez-Garcia P."/>
        </authorList>
    </citation>
    <scope>NUCLEOTIDE SEQUENCE</scope>
    <source>
        <strain evidence="8">G9</strain>
    </source>
</reference>
<comment type="similarity">
    <text evidence="1">Belongs to the sigma-70 factor family. ECF subfamily.</text>
</comment>
<dbReference type="InterPro" id="IPR007627">
    <property type="entry name" value="RNA_pol_sigma70_r2"/>
</dbReference>
<dbReference type="CDD" id="cd06171">
    <property type="entry name" value="Sigma70_r4"/>
    <property type="match status" value="1"/>
</dbReference>
<dbReference type="PANTHER" id="PTHR43133">
    <property type="entry name" value="RNA POLYMERASE ECF-TYPE SIGMA FACTO"/>
    <property type="match status" value="1"/>
</dbReference>
<dbReference type="InterPro" id="IPR036388">
    <property type="entry name" value="WH-like_DNA-bd_sf"/>
</dbReference>
<dbReference type="NCBIfam" id="NF009172">
    <property type="entry name" value="PRK12519.1"/>
    <property type="match status" value="1"/>
</dbReference>
<dbReference type="RefSeq" id="WP_277867883.1">
    <property type="nucleotide sequence ID" value="NZ_JAKKUT010000006.1"/>
</dbReference>
<evidence type="ECO:0000313" key="9">
    <source>
        <dbReference type="Proteomes" id="UP001154265"/>
    </source>
</evidence>
<dbReference type="SUPFAM" id="SSF88659">
    <property type="entry name" value="Sigma3 and sigma4 domains of RNA polymerase sigma factors"/>
    <property type="match status" value="1"/>
</dbReference>
<evidence type="ECO:0000259" key="6">
    <source>
        <dbReference type="Pfam" id="PF04542"/>
    </source>
</evidence>
<dbReference type="InterPro" id="IPR014284">
    <property type="entry name" value="RNA_pol_sigma-70_dom"/>
</dbReference>
<reference evidence="8" key="1">
    <citation type="journal article" date="2022" name="Genome Biol. Evol.">
        <title>A New Gene Family Diagnostic for Intracellular Biomineralization of Amorphous Ca Carbonates by Cyanobacteria.</title>
        <authorList>
            <person name="Benzerara K."/>
            <person name="Duprat E."/>
            <person name="Bitard-Feildel T."/>
            <person name="Caumes G."/>
            <person name="Cassier-Chauvat C."/>
            <person name="Chauvat F."/>
            <person name="Dezi M."/>
            <person name="Diop S.I."/>
            <person name="Gaschignard G."/>
            <person name="Gorgen S."/>
            <person name="Gugger M."/>
            <person name="Lopez-Garcia P."/>
            <person name="Millet M."/>
            <person name="Skouri-Panet F."/>
            <person name="Moreira D."/>
            <person name="Callebaut I."/>
        </authorList>
    </citation>
    <scope>NUCLEOTIDE SEQUENCE</scope>
    <source>
        <strain evidence="8">G9</strain>
    </source>
</reference>
<name>A0ABT6F271_9SYNE</name>
<feature type="domain" description="RNA polymerase sigma-70 region 4" evidence="7">
    <location>
        <begin position="125"/>
        <end position="173"/>
    </location>
</feature>
<dbReference type="InterPro" id="IPR013324">
    <property type="entry name" value="RNA_pol_sigma_r3/r4-like"/>
</dbReference>
<feature type="domain" description="RNA polymerase sigma-70 region 2" evidence="6">
    <location>
        <begin position="26"/>
        <end position="91"/>
    </location>
</feature>
<gene>
    <name evidence="8" type="ORF">L3556_13570</name>
</gene>
<keyword evidence="9" id="KW-1185">Reference proteome</keyword>
<evidence type="ECO:0000256" key="5">
    <source>
        <dbReference type="ARBA" id="ARBA00023163"/>
    </source>
</evidence>
<protein>
    <submittedName>
        <fullName evidence="8">Sigma-70 family RNA polymerase sigma factor</fullName>
    </submittedName>
</protein>
<keyword evidence="2" id="KW-0805">Transcription regulation</keyword>
<keyword evidence="4" id="KW-0238">DNA-binding</keyword>
<evidence type="ECO:0000259" key="7">
    <source>
        <dbReference type="Pfam" id="PF04545"/>
    </source>
</evidence>
<organism evidence="8 9">
    <name type="scientific">Candidatus Synechococcus calcipolaris G9</name>
    <dbReference type="NCBI Taxonomy" id="1497997"/>
    <lineage>
        <taxon>Bacteria</taxon>
        <taxon>Bacillati</taxon>
        <taxon>Cyanobacteriota</taxon>
        <taxon>Cyanophyceae</taxon>
        <taxon>Synechococcales</taxon>
        <taxon>Synechococcaceae</taxon>
        <taxon>Synechococcus</taxon>
    </lineage>
</organism>
<dbReference type="Proteomes" id="UP001154265">
    <property type="component" value="Unassembled WGS sequence"/>
</dbReference>
<proteinExistence type="inferred from homology"/>
<dbReference type="EMBL" id="JAKKUT010000006">
    <property type="protein sequence ID" value="MDG2991953.1"/>
    <property type="molecule type" value="Genomic_DNA"/>
</dbReference>
<sequence>MILSNLSDAELLQTLRKGRQGALGVLYDRYGALVYRLGARVLGNLEEAEDLTQEIFSSLVHKAYNPERGSLRAYLTVLTRSRAIDRLRKVRSQQDMLRRLQHISANHTPAKDMDDSYLSHRVITALQQLPDTHRQVLEMAYYSGMSQSEISEHLELPLGTVKSRARSGLIQLKRLLEDLREQP</sequence>
<evidence type="ECO:0000256" key="1">
    <source>
        <dbReference type="ARBA" id="ARBA00010641"/>
    </source>
</evidence>
<evidence type="ECO:0000256" key="2">
    <source>
        <dbReference type="ARBA" id="ARBA00023015"/>
    </source>
</evidence>
<dbReference type="Gene3D" id="1.10.10.10">
    <property type="entry name" value="Winged helix-like DNA-binding domain superfamily/Winged helix DNA-binding domain"/>
    <property type="match status" value="1"/>
</dbReference>
<dbReference type="InterPro" id="IPR013325">
    <property type="entry name" value="RNA_pol_sigma_r2"/>
</dbReference>
<dbReference type="Pfam" id="PF04545">
    <property type="entry name" value="Sigma70_r4"/>
    <property type="match status" value="1"/>
</dbReference>
<keyword evidence="3" id="KW-0731">Sigma factor</keyword>
<dbReference type="NCBIfam" id="TIGR02937">
    <property type="entry name" value="sigma70-ECF"/>
    <property type="match status" value="1"/>
</dbReference>
<dbReference type="InterPro" id="IPR039425">
    <property type="entry name" value="RNA_pol_sigma-70-like"/>
</dbReference>
<evidence type="ECO:0000256" key="4">
    <source>
        <dbReference type="ARBA" id="ARBA00023125"/>
    </source>
</evidence>
<accession>A0ABT6F271</accession>
<keyword evidence="5" id="KW-0804">Transcription</keyword>
<dbReference type="PANTHER" id="PTHR43133:SF62">
    <property type="entry name" value="RNA POLYMERASE SIGMA FACTOR SIGZ"/>
    <property type="match status" value="1"/>
</dbReference>
<evidence type="ECO:0000256" key="3">
    <source>
        <dbReference type="ARBA" id="ARBA00023082"/>
    </source>
</evidence>
<dbReference type="Gene3D" id="1.10.1740.10">
    <property type="match status" value="1"/>
</dbReference>
<comment type="caution">
    <text evidence="8">The sequence shown here is derived from an EMBL/GenBank/DDBJ whole genome shotgun (WGS) entry which is preliminary data.</text>
</comment>
<dbReference type="SUPFAM" id="SSF88946">
    <property type="entry name" value="Sigma2 domain of RNA polymerase sigma factors"/>
    <property type="match status" value="1"/>
</dbReference>
<dbReference type="Pfam" id="PF04542">
    <property type="entry name" value="Sigma70_r2"/>
    <property type="match status" value="1"/>
</dbReference>
<evidence type="ECO:0000313" key="8">
    <source>
        <dbReference type="EMBL" id="MDG2991953.1"/>
    </source>
</evidence>
<dbReference type="InterPro" id="IPR007630">
    <property type="entry name" value="RNA_pol_sigma70_r4"/>
</dbReference>